<dbReference type="GO" id="GO:0016037">
    <property type="term" value="P:light absorption"/>
    <property type="evidence" value="ECO:0007669"/>
    <property type="project" value="UniProtKB-UniRule"/>
</dbReference>
<keyword evidence="1" id="KW-0472">Membrane</keyword>
<evidence type="ECO:0000313" key="3">
    <source>
        <dbReference type="EMBL" id="NER31044.1"/>
    </source>
</evidence>
<dbReference type="GO" id="GO:0030089">
    <property type="term" value="C:phycobilisome"/>
    <property type="evidence" value="ECO:0007669"/>
    <property type="project" value="UniProtKB-UniRule"/>
</dbReference>
<dbReference type="GO" id="GO:0031404">
    <property type="term" value="F:chloride ion binding"/>
    <property type="evidence" value="ECO:0007669"/>
    <property type="project" value="InterPro"/>
</dbReference>
<dbReference type="PROSITE" id="PS51773">
    <property type="entry name" value="OCP_N"/>
    <property type="match status" value="1"/>
</dbReference>
<dbReference type="Gene3D" id="1.10.2090.10">
    <property type="entry name" value="Orange carotenoid-binding protein, N-terminal domain"/>
    <property type="match status" value="1"/>
</dbReference>
<keyword evidence="1" id="KW-0793">Thylakoid</keyword>
<feature type="domain" description="OCP N-terminal" evidence="2">
    <location>
        <begin position="2"/>
        <end position="152"/>
    </location>
</feature>
<evidence type="ECO:0000256" key="1">
    <source>
        <dbReference type="PROSITE-ProRule" id="PRU01109"/>
    </source>
</evidence>
<dbReference type="InterPro" id="IPR036917">
    <property type="entry name" value="Orange_carotenoid-bd_N_sf"/>
</dbReference>
<dbReference type="SUPFAM" id="SSF81930">
    <property type="entry name" value="Orange carotenoid protein, N-terminal domain"/>
    <property type="match status" value="1"/>
</dbReference>
<gene>
    <name evidence="3" type="ORF">F6J89_26350</name>
</gene>
<dbReference type="Pfam" id="PF09150">
    <property type="entry name" value="Carot_N"/>
    <property type="match status" value="1"/>
</dbReference>
<comment type="similarity">
    <text evidence="1">Belongs to the orange carotenoid-binding protein family.</text>
</comment>
<name>A0A6B3NLI6_9CYAN</name>
<evidence type="ECO:0000259" key="2">
    <source>
        <dbReference type="PROSITE" id="PS51773"/>
    </source>
</evidence>
<dbReference type="AlphaFoldDB" id="A0A6B3NLI6"/>
<comment type="caution">
    <text evidence="3">The sequence shown here is derived from an EMBL/GenBank/DDBJ whole genome shotgun (WGS) entry which is preliminary data.</text>
</comment>
<accession>A0A6B3NLI6</accession>
<protein>
    <submittedName>
        <fullName evidence="3">Orange carotenoid protein</fullName>
    </submittedName>
</protein>
<keyword evidence="1" id="KW-0042">Antenna complex</keyword>
<reference evidence="3" key="1">
    <citation type="submission" date="2019-11" db="EMBL/GenBank/DDBJ databases">
        <title>Genomic insights into an expanded diversity of filamentous marine cyanobacteria reveals the extraordinary biosynthetic potential of Moorea and Okeania.</title>
        <authorList>
            <person name="Ferreira Leao T."/>
            <person name="Wang M."/>
            <person name="Moss N."/>
            <person name="Da Silva R."/>
            <person name="Sanders J."/>
            <person name="Nurk S."/>
            <person name="Gurevich A."/>
            <person name="Humphrey G."/>
            <person name="Reher R."/>
            <person name="Zhu Q."/>
            <person name="Belda-Ferre P."/>
            <person name="Glukhov E."/>
            <person name="Rex R."/>
            <person name="Dorrestein P.C."/>
            <person name="Knight R."/>
            <person name="Pevzner P."/>
            <person name="Gerwick W.H."/>
            <person name="Gerwick L."/>
        </authorList>
    </citation>
    <scope>NUCLEOTIDE SEQUENCE</scope>
    <source>
        <strain evidence="3">SIO1C4</strain>
    </source>
</reference>
<proteinExistence type="inferred from homology"/>
<keyword evidence="1" id="KW-0605">Phycobilisome</keyword>
<dbReference type="EMBL" id="JAAHFQ010000706">
    <property type="protein sequence ID" value="NER31044.1"/>
    <property type="molecule type" value="Genomic_DNA"/>
</dbReference>
<organism evidence="3">
    <name type="scientific">Symploca sp. SIO1C4</name>
    <dbReference type="NCBI Taxonomy" id="2607765"/>
    <lineage>
        <taxon>Bacteria</taxon>
        <taxon>Bacillati</taxon>
        <taxon>Cyanobacteriota</taxon>
        <taxon>Cyanophyceae</taxon>
        <taxon>Coleofasciculales</taxon>
        <taxon>Coleofasciculaceae</taxon>
        <taxon>Symploca</taxon>
    </lineage>
</organism>
<keyword evidence="1" id="KW-0157">Chromophore</keyword>
<dbReference type="InterPro" id="IPR015233">
    <property type="entry name" value="Orange_carotenoid-bd_N"/>
</dbReference>
<sequence>MKEAAMETVNAVENLSTDEQLALLWVIYQALGSSITSVPPGPARLFLTGGLLLQIKQMSQFEQLQVMRELVIGVDNPITRQYGMFSEKTKLVFWSQLFEWMGTGEVIALPNGYKLSPASEKIFKQIASLDFSEQIAVLRKMVINMGIDPLAN</sequence>